<dbReference type="SUPFAM" id="SSF51735">
    <property type="entry name" value="NAD(P)-binding Rossmann-fold domains"/>
    <property type="match status" value="1"/>
</dbReference>
<protein>
    <submittedName>
        <fullName evidence="1">SDR family oxidoreductase</fullName>
    </submittedName>
</protein>
<sequence length="45" mass="4897">MDETHNKRPGMVDVIAQTAYFLVSPGARHITGQTIHVNGGAFTTR</sequence>
<evidence type="ECO:0000313" key="2">
    <source>
        <dbReference type="Proteomes" id="UP001571476"/>
    </source>
</evidence>
<dbReference type="RefSeq" id="WP_372563233.1">
    <property type="nucleotide sequence ID" value="NZ_JBGOSP010000007.1"/>
</dbReference>
<organism evidence="1 2">
    <name type="scientific">Streptomyces aureus</name>
    <dbReference type="NCBI Taxonomy" id="193461"/>
    <lineage>
        <taxon>Bacteria</taxon>
        <taxon>Bacillati</taxon>
        <taxon>Actinomycetota</taxon>
        <taxon>Actinomycetes</taxon>
        <taxon>Kitasatosporales</taxon>
        <taxon>Streptomycetaceae</taxon>
        <taxon>Streptomyces</taxon>
    </lineage>
</organism>
<name>A0ABV4SHK3_9ACTN</name>
<proteinExistence type="predicted"/>
<dbReference type="Pfam" id="PF13561">
    <property type="entry name" value="adh_short_C2"/>
    <property type="match status" value="1"/>
</dbReference>
<evidence type="ECO:0000313" key="1">
    <source>
        <dbReference type="EMBL" id="MFA3837924.1"/>
    </source>
</evidence>
<comment type="caution">
    <text evidence="1">The sequence shown here is derived from an EMBL/GenBank/DDBJ whole genome shotgun (WGS) entry which is preliminary data.</text>
</comment>
<dbReference type="InterPro" id="IPR002347">
    <property type="entry name" value="SDR_fam"/>
</dbReference>
<dbReference type="EMBL" id="JBGOSP010000007">
    <property type="protein sequence ID" value="MFA3837924.1"/>
    <property type="molecule type" value="Genomic_DNA"/>
</dbReference>
<dbReference type="Proteomes" id="UP001571476">
    <property type="component" value="Unassembled WGS sequence"/>
</dbReference>
<keyword evidence="2" id="KW-1185">Reference proteome</keyword>
<accession>A0ABV4SHK3</accession>
<dbReference type="Gene3D" id="3.40.50.720">
    <property type="entry name" value="NAD(P)-binding Rossmann-like Domain"/>
    <property type="match status" value="1"/>
</dbReference>
<dbReference type="InterPro" id="IPR036291">
    <property type="entry name" value="NAD(P)-bd_dom_sf"/>
</dbReference>
<gene>
    <name evidence="1" type="ORF">ACEG43_17420</name>
</gene>
<reference evidence="1 2" key="1">
    <citation type="submission" date="2024-08" db="EMBL/GenBank/DDBJ databases">
        <title>Genome sequence of Streptomyces aureus CACIA-1.46HGO.</title>
        <authorList>
            <person name="Evangelista-Martinez Z."/>
        </authorList>
    </citation>
    <scope>NUCLEOTIDE SEQUENCE [LARGE SCALE GENOMIC DNA]</scope>
    <source>
        <strain evidence="1 2">CACIA-1.46HGO</strain>
    </source>
</reference>